<evidence type="ECO:0000256" key="3">
    <source>
        <dbReference type="ARBA" id="ARBA00023015"/>
    </source>
</evidence>
<evidence type="ECO:0000256" key="7">
    <source>
        <dbReference type="SAM" id="MobiDB-lite"/>
    </source>
</evidence>
<feature type="domain" description="HTH myb-type" evidence="9">
    <location>
        <begin position="11"/>
        <end position="67"/>
    </location>
</feature>
<feature type="domain" description="Myb-like" evidence="8">
    <location>
        <begin position="11"/>
        <end position="63"/>
    </location>
</feature>
<evidence type="ECO:0000256" key="1">
    <source>
        <dbReference type="ARBA" id="ARBA00004123"/>
    </source>
</evidence>
<dbReference type="PANTHER" id="PTHR10641">
    <property type="entry name" value="MYB FAMILY TRANSCRIPTION FACTOR"/>
    <property type="match status" value="1"/>
</dbReference>
<dbReference type="CDD" id="cd00167">
    <property type="entry name" value="SANT"/>
    <property type="match status" value="1"/>
</dbReference>
<dbReference type="SUPFAM" id="SSF46689">
    <property type="entry name" value="Homeodomain-like"/>
    <property type="match status" value="1"/>
</dbReference>
<dbReference type="InterPro" id="IPR015495">
    <property type="entry name" value="Myb_TF_plants"/>
</dbReference>
<dbReference type="SMART" id="SM00717">
    <property type="entry name" value="SANT"/>
    <property type="match status" value="2"/>
</dbReference>
<evidence type="ECO:0000313" key="11">
    <source>
        <dbReference type="Proteomes" id="UP000886595"/>
    </source>
</evidence>
<feature type="compositionally biased region" description="Basic and acidic residues" evidence="7">
    <location>
        <begin position="118"/>
        <end position="134"/>
    </location>
</feature>
<gene>
    <name evidence="10" type="ORF">Bca52824_006633</name>
</gene>
<dbReference type="Proteomes" id="UP000886595">
    <property type="component" value="Unassembled WGS sequence"/>
</dbReference>
<keyword evidence="11" id="KW-1185">Reference proteome</keyword>
<organism evidence="10 11">
    <name type="scientific">Brassica carinata</name>
    <name type="common">Ethiopian mustard</name>
    <name type="synonym">Abyssinian cabbage</name>
    <dbReference type="NCBI Taxonomy" id="52824"/>
    <lineage>
        <taxon>Eukaryota</taxon>
        <taxon>Viridiplantae</taxon>
        <taxon>Streptophyta</taxon>
        <taxon>Embryophyta</taxon>
        <taxon>Tracheophyta</taxon>
        <taxon>Spermatophyta</taxon>
        <taxon>Magnoliopsida</taxon>
        <taxon>eudicotyledons</taxon>
        <taxon>Gunneridae</taxon>
        <taxon>Pentapetalae</taxon>
        <taxon>rosids</taxon>
        <taxon>malvids</taxon>
        <taxon>Brassicales</taxon>
        <taxon>Brassicaceae</taxon>
        <taxon>Brassiceae</taxon>
        <taxon>Brassica</taxon>
    </lineage>
</organism>
<dbReference type="InterPro" id="IPR017930">
    <property type="entry name" value="Myb_dom"/>
</dbReference>
<keyword evidence="5" id="KW-0804">Transcription</keyword>
<dbReference type="GO" id="GO:0005634">
    <property type="term" value="C:nucleus"/>
    <property type="evidence" value="ECO:0007669"/>
    <property type="project" value="UniProtKB-SubCell"/>
</dbReference>
<keyword evidence="6" id="KW-0539">Nucleus</keyword>
<keyword evidence="2" id="KW-0677">Repeat</keyword>
<evidence type="ECO:0000259" key="8">
    <source>
        <dbReference type="PROSITE" id="PS50090"/>
    </source>
</evidence>
<proteinExistence type="predicted"/>
<dbReference type="PROSITE" id="PS51294">
    <property type="entry name" value="HTH_MYB"/>
    <property type="match status" value="1"/>
</dbReference>
<feature type="compositionally biased region" description="Low complexity" evidence="7">
    <location>
        <begin position="256"/>
        <end position="265"/>
    </location>
</feature>
<evidence type="ECO:0000256" key="2">
    <source>
        <dbReference type="ARBA" id="ARBA00022737"/>
    </source>
</evidence>
<feature type="region of interest" description="Disordered" evidence="7">
    <location>
        <begin position="241"/>
        <end position="276"/>
    </location>
</feature>
<dbReference type="InterPro" id="IPR009057">
    <property type="entry name" value="Homeodomain-like_sf"/>
</dbReference>
<feature type="region of interest" description="Disordered" evidence="7">
    <location>
        <begin position="113"/>
        <end position="149"/>
    </location>
</feature>
<dbReference type="OrthoDB" id="2143914at2759"/>
<comment type="subcellular location">
    <subcellularLocation>
        <location evidence="1">Nucleus</location>
    </subcellularLocation>
</comment>
<name>A0A8X8B660_BRACI</name>
<keyword evidence="3" id="KW-0805">Transcription regulation</keyword>
<accession>A0A8X8B660</accession>
<evidence type="ECO:0000313" key="10">
    <source>
        <dbReference type="EMBL" id="KAG2323905.1"/>
    </source>
</evidence>
<dbReference type="Pfam" id="PF00249">
    <property type="entry name" value="Myb_DNA-binding"/>
    <property type="match status" value="1"/>
</dbReference>
<dbReference type="PANTHER" id="PTHR10641:SF1169">
    <property type="entry name" value="TRANSCRIPTION FACTOR MYB58"/>
    <property type="match status" value="1"/>
</dbReference>
<comment type="caution">
    <text evidence="10">The sequence shown here is derived from an EMBL/GenBank/DDBJ whole genome shotgun (WGS) entry which is preliminary data.</text>
</comment>
<dbReference type="FunFam" id="1.10.10.60:FF:000015">
    <property type="entry name" value="Transcription factor RAX3"/>
    <property type="match status" value="1"/>
</dbReference>
<dbReference type="PROSITE" id="PS50090">
    <property type="entry name" value="MYB_LIKE"/>
    <property type="match status" value="1"/>
</dbReference>
<dbReference type="Gene3D" id="1.10.10.60">
    <property type="entry name" value="Homeodomain-like"/>
    <property type="match status" value="1"/>
</dbReference>
<reference evidence="10 11" key="1">
    <citation type="submission" date="2020-02" db="EMBL/GenBank/DDBJ databases">
        <authorList>
            <person name="Ma Q."/>
            <person name="Huang Y."/>
            <person name="Song X."/>
            <person name="Pei D."/>
        </authorList>
    </citation>
    <scope>NUCLEOTIDE SEQUENCE [LARGE SCALE GENOMIC DNA]</scope>
    <source>
        <strain evidence="10">Sxm20200214</strain>
        <tissue evidence="10">Leaf</tissue>
    </source>
</reference>
<feature type="compositionally biased region" description="Polar residues" evidence="7">
    <location>
        <begin position="136"/>
        <end position="149"/>
    </location>
</feature>
<feature type="compositionally biased region" description="Polar residues" evidence="7">
    <location>
        <begin position="245"/>
        <end position="255"/>
    </location>
</feature>
<evidence type="ECO:0000259" key="9">
    <source>
        <dbReference type="PROSITE" id="PS51294"/>
    </source>
</evidence>
<dbReference type="InterPro" id="IPR001005">
    <property type="entry name" value="SANT/Myb"/>
</dbReference>
<dbReference type="GO" id="GO:0003677">
    <property type="term" value="F:DNA binding"/>
    <property type="evidence" value="ECO:0007669"/>
    <property type="project" value="UniProtKB-KW"/>
</dbReference>
<sequence>MGKGRAPCCDKTKVKRGPWSYDEDLKLISFINKYGHDNWRSLPERAGLLRCGKSCRLRWINYLRPDVKRGNFSVEEEETIIKLHQSIGSKYVLSYNEIKNVWHTHLKKRLSSNTNLNADHDEAATKGSLNREETSQESSPNASMSFGGSNIVSKEEKDVQIGQTSEYLQGYNKFARMLQEVDKRELLEIPFDVDPDMWSFINGSDSFQQPENSLATRAHQDSQEDEVDKWFKHLESGLGLEENDSQQQQHIDANNESSSLSLLESYKGPGTSLMKP</sequence>
<evidence type="ECO:0000256" key="4">
    <source>
        <dbReference type="ARBA" id="ARBA00023125"/>
    </source>
</evidence>
<dbReference type="AlphaFoldDB" id="A0A8X8B660"/>
<protein>
    <submittedName>
        <fullName evidence="10">Uncharacterized protein</fullName>
    </submittedName>
</protein>
<dbReference type="EMBL" id="JAAMPC010000002">
    <property type="protein sequence ID" value="KAG2323905.1"/>
    <property type="molecule type" value="Genomic_DNA"/>
</dbReference>
<evidence type="ECO:0000256" key="6">
    <source>
        <dbReference type="ARBA" id="ARBA00023242"/>
    </source>
</evidence>
<keyword evidence="4" id="KW-0238">DNA-binding</keyword>
<evidence type="ECO:0000256" key="5">
    <source>
        <dbReference type="ARBA" id="ARBA00023163"/>
    </source>
</evidence>